<dbReference type="EMBL" id="CAJOBA010009155">
    <property type="protein sequence ID" value="CAF3844916.1"/>
    <property type="molecule type" value="Genomic_DNA"/>
</dbReference>
<protein>
    <submittedName>
        <fullName evidence="3">Uncharacterized protein</fullName>
    </submittedName>
</protein>
<evidence type="ECO:0000313" key="2">
    <source>
        <dbReference type="EMBL" id="CAF1082057.1"/>
    </source>
</evidence>
<evidence type="ECO:0000313" key="3">
    <source>
        <dbReference type="EMBL" id="CAF3844916.1"/>
    </source>
</evidence>
<dbReference type="AlphaFoldDB" id="A0A8S2KH67"/>
<gene>
    <name evidence="2" type="ORF">OVA965_LOCUS18408</name>
    <name evidence="3" type="ORF">TMI583_LOCUS18421</name>
</gene>
<reference evidence="3" key="1">
    <citation type="submission" date="2021-02" db="EMBL/GenBank/DDBJ databases">
        <authorList>
            <person name="Nowell W R."/>
        </authorList>
    </citation>
    <scope>NUCLEOTIDE SEQUENCE</scope>
</reference>
<organism evidence="3 4">
    <name type="scientific">Didymodactylos carnosus</name>
    <dbReference type="NCBI Taxonomy" id="1234261"/>
    <lineage>
        <taxon>Eukaryota</taxon>
        <taxon>Metazoa</taxon>
        <taxon>Spiralia</taxon>
        <taxon>Gnathifera</taxon>
        <taxon>Rotifera</taxon>
        <taxon>Eurotatoria</taxon>
        <taxon>Bdelloidea</taxon>
        <taxon>Philodinida</taxon>
        <taxon>Philodinidae</taxon>
        <taxon>Didymodactylos</taxon>
    </lineage>
</organism>
<dbReference type="EMBL" id="CAJNOK010009138">
    <property type="protein sequence ID" value="CAF1082057.1"/>
    <property type="molecule type" value="Genomic_DNA"/>
</dbReference>
<sequence length="835" mass="90938">MDYHLLYSLLAAVILSLFIKEPSIIEATSQRRFEWSSSYHKHSYSDLTGSVRELLSALDDVDHNHDAQKFNNNKELLFEEFRLANSDTSSKTTPRLSSKQDQQRQKLARQMLFDAGATVDGSGETTLFTSAETLFSTSVVQTSTLSERQTIQSTIESTILSTASSRETSTNEPENTTSTYISISSIQISTLSESATATSISEISTPSGVSLEQTGSTVPNLTTTLVSNTATSTSFMSYVSSLITAQTSSAISTGSARTEQISSISSEATLTSILPSTTSTTPILSFSTYAISSLSSEERTQETFTIITNSSLTSSLSTSFLVNTSTLPVTSISSYSTELVVPTVISESSESLSSSIPISTISTQSTNETSFSFTTPTSISIVSAETSQSITAESTATFTSSSSSIIQSSISTSQPLVTSTTTVSGTFNSTITASTSISTQGTSMTSSATTAVPLCEFTDWSPSPEGCNSTCGYAVRNLTRSCVGLNCGACDSSNNIMTEQCIGLPDCSAQSCGSLSNSLMKIIQIDWKNLSYPTTAITQQQNNITFTTYIINAYDLFVSRPVLRAYLAFDYTNFNVTSDTSVIKPFIGFRTESNSVLILTDPSSRALSGFVANKTIAGMYVGGRFLSDCEYNYWSETQKIQQNQLSNLNDDMYGYVIENLYERNYGLICFGPISQATIWLNGWTELYSQTCCYNRYTTSLITSGLFAGSVLRDIFSIRQRNVYQNRLKFKDSCCLTNDWSTCQLYYALRPPSTCIYSAGWRFDVWSGDGKNFNISVSYNSGLLNIPQPVVGMTYSYYSDQNNTNTTQPFSIIQSTQAYSNPTTTFPKLTLTLWSS</sequence>
<keyword evidence="1" id="KW-0732">Signal</keyword>
<dbReference type="Proteomes" id="UP000677228">
    <property type="component" value="Unassembled WGS sequence"/>
</dbReference>
<dbReference type="Proteomes" id="UP000682733">
    <property type="component" value="Unassembled WGS sequence"/>
</dbReference>
<evidence type="ECO:0000256" key="1">
    <source>
        <dbReference type="SAM" id="SignalP"/>
    </source>
</evidence>
<accession>A0A8S2KH67</accession>
<evidence type="ECO:0000313" key="4">
    <source>
        <dbReference type="Proteomes" id="UP000682733"/>
    </source>
</evidence>
<proteinExistence type="predicted"/>
<feature type="signal peptide" evidence="1">
    <location>
        <begin position="1"/>
        <end position="27"/>
    </location>
</feature>
<feature type="chain" id="PRO_5036434628" evidence="1">
    <location>
        <begin position="28"/>
        <end position="835"/>
    </location>
</feature>
<comment type="caution">
    <text evidence="3">The sequence shown here is derived from an EMBL/GenBank/DDBJ whole genome shotgun (WGS) entry which is preliminary data.</text>
</comment>
<name>A0A8S2KH67_9BILA</name>